<evidence type="ECO:0000313" key="1">
    <source>
        <dbReference type="EMBL" id="MBB6073936.1"/>
    </source>
</evidence>
<keyword evidence="2" id="KW-1185">Reference proteome</keyword>
<dbReference type="Proteomes" id="UP000582837">
    <property type="component" value="Unassembled WGS sequence"/>
</dbReference>
<dbReference type="AlphaFoldDB" id="A0A841H7X2"/>
<dbReference type="EMBL" id="JACHIA010000033">
    <property type="protein sequence ID" value="MBB6073936.1"/>
    <property type="molecule type" value="Genomic_DNA"/>
</dbReference>
<sequence length="150" mass="16384">MFDPRTFPERPPSEVEWEDILLRVEIAPRALRVAIDDVAPGHPGLAPVLQTAVLGERILHLQFEALAAGEPSPETADIDGIGADPAVLADDFVRLRSRTFAMVQRRGLNVWEWRVRGGPFDGATSYQLLQSTAAADGAWLKAIRSMTGTP</sequence>
<evidence type="ECO:0000313" key="2">
    <source>
        <dbReference type="Proteomes" id="UP000582837"/>
    </source>
</evidence>
<proteinExistence type="predicted"/>
<protein>
    <submittedName>
        <fullName evidence="1">Uncharacterized protein</fullName>
    </submittedName>
</protein>
<organism evidence="1 2">
    <name type="scientific">Longimicrobium terrae</name>
    <dbReference type="NCBI Taxonomy" id="1639882"/>
    <lineage>
        <taxon>Bacteria</taxon>
        <taxon>Pseudomonadati</taxon>
        <taxon>Gemmatimonadota</taxon>
        <taxon>Longimicrobiia</taxon>
        <taxon>Longimicrobiales</taxon>
        <taxon>Longimicrobiaceae</taxon>
        <taxon>Longimicrobium</taxon>
    </lineage>
</organism>
<accession>A0A841H7X2</accession>
<comment type="caution">
    <text evidence="1">The sequence shown here is derived from an EMBL/GenBank/DDBJ whole genome shotgun (WGS) entry which is preliminary data.</text>
</comment>
<name>A0A841H7X2_9BACT</name>
<dbReference type="RefSeq" id="WP_184430786.1">
    <property type="nucleotide sequence ID" value="NZ_JABDTL010000001.1"/>
</dbReference>
<reference evidence="1 2" key="1">
    <citation type="submission" date="2020-08" db="EMBL/GenBank/DDBJ databases">
        <title>Genomic Encyclopedia of Type Strains, Phase IV (KMG-IV): sequencing the most valuable type-strain genomes for metagenomic binning, comparative biology and taxonomic classification.</title>
        <authorList>
            <person name="Goeker M."/>
        </authorList>
    </citation>
    <scope>NUCLEOTIDE SEQUENCE [LARGE SCALE GENOMIC DNA]</scope>
    <source>
        <strain evidence="1 2">DSM 29007</strain>
    </source>
</reference>
<gene>
    <name evidence="1" type="ORF">HNQ61_005617</name>
</gene>